<dbReference type="GO" id="GO:0016853">
    <property type="term" value="F:isomerase activity"/>
    <property type="evidence" value="ECO:0007669"/>
    <property type="project" value="UniProtKB-KW"/>
</dbReference>
<organism evidence="3 4">
    <name type="scientific">Brucella rhizosphaerae</name>
    <dbReference type="NCBI Taxonomy" id="571254"/>
    <lineage>
        <taxon>Bacteria</taxon>
        <taxon>Pseudomonadati</taxon>
        <taxon>Pseudomonadota</taxon>
        <taxon>Alphaproteobacteria</taxon>
        <taxon>Hyphomicrobiales</taxon>
        <taxon>Brucellaceae</taxon>
        <taxon>Brucella/Ochrobactrum group</taxon>
        <taxon>Brucella</taxon>
    </lineage>
</organism>
<evidence type="ECO:0000256" key="2">
    <source>
        <dbReference type="RuleBase" id="RU003707"/>
    </source>
</evidence>
<keyword evidence="4" id="KW-1185">Reference proteome</keyword>
<dbReference type="PROSITE" id="PS00166">
    <property type="entry name" value="ENOYL_COA_HYDRATASE"/>
    <property type="match status" value="1"/>
</dbReference>
<gene>
    <name evidence="3" type="ORF">CEV32_4158</name>
</gene>
<proteinExistence type="inferred from homology"/>
<evidence type="ECO:0000313" key="4">
    <source>
        <dbReference type="Proteomes" id="UP000216345"/>
    </source>
</evidence>
<comment type="similarity">
    <text evidence="1 2">Belongs to the enoyl-CoA hydratase/isomerase family.</text>
</comment>
<dbReference type="InterPro" id="IPR029045">
    <property type="entry name" value="ClpP/crotonase-like_dom_sf"/>
</dbReference>
<reference evidence="3 4" key="1">
    <citation type="submission" date="2017-07" db="EMBL/GenBank/DDBJ databases">
        <title>Phylogenetic study on the rhizospheric bacterium Ochrobactrum sp. A44.</title>
        <authorList>
            <person name="Krzyzanowska D.M."/>
            <person name="Ossowicki A."/>
            <person name="Rajewska M."/>
            <person name="Maciag T."/>
            <person name="Kaczynski Z."/>
            <person name="Czerwicka M."/>
            <person name="Jafra S."/>
        </authorList>
    </citation>
    <scope>NUCLEOTIDE SEQUENCE [LARGE SCALE GENOMIC DNA]</scope>
    <source>
        <strain evidence="3 4">PR17</strain>
    </source>
</reference>
<dbReference type="OrthoDB" id="9807606at2"/>
<dbReference type="GO" id="GO:0006635">
    <property type="term" value="P:fatty acid beta-oxidation"/>
    <property type="evidence" value="ECO:0007669"/>
    <property type="project" value="TreeGrafter"/>
</dbReference>
<keyword evidence="3" id="KW-0413">Isomerase</keyword>
<evidence type="ECO:0000313" key="3">
    <source>
        <dbReference type="EMBL" id="OYR16798.1"/>
    </source>
</evidence>
<dbReference type="Gene3D" id="3.90.226.10">
    <property type="entry name" value="2-enoyl-CoA Hydratase, Chain A, domain 1"/>
    <property type="match status" value="1"/>
</dbReference>
<dbReference type="Proteomes" id="UP000216345">
    <property type="component" value="Unassembled WGS sequence"/>
</dbReference>
<dbReference type="InterPro" id="IPR018376">
    <property type="entry name" value="Enoyl-CoA_hyd/isom_CS"/>
</dbReference>
<comment type="caution">
    <text evidence="3">The sequence shown here is derived from an EMBL/GenBank/DDBJ whole genome shotgun (WGS) entry which is preliminary data.</text>
</comment>
<dbReference type="Pfam" id="PF00378">
    <property type="entry name" value="ECH_1"/>
    <property type="match status" value="1"/>
</dbReference>
<dbReference type="PANTHER" id="PTHR11941">
    <property type="entry name" value="ENOYL-COA HYDRATASE-RELATED"/>
    <property type="match status" value="1"/>
</dbReference>
<dbReference type="EMBL" id="NNRK01000021">
    <property type="protein sequence ID" value="OYR16798.1"/>
    <property type="molecule type" value="Genomic_DNA"/>
</dbReference>
<dbReference type="RefSeq" id="WP_094575017.1">
    <property type="nucleotide sequence ID" value="NZ_JBHEEL010000021.1"/>
</dbReference>
<dbReference type="CDD" id="cd06558">
    <property type="entry name" value="crotonase-like"/>
    <property type="match status" value="1"/>
</dbReference>
<name>A0A256FPW4_9HYPH</name>
<dbReference type="InterPro" id="IPR001753">
    <property type="entry name" value="Enoyl-CoA_hydra/iso"/>
</dbReference>
<protein>
    <submittedName>
        <fullName evidence="3">Enoyl-CoA hydratase/isomerase family protein</fullName>
    </submittedName>
</protein>
<sequence>MAIVDIERAGPVAVVRYDRGGKANALNEESIQALIQAADELSADDTVHIVILTGTASRFSGGVDLHDENLWRSNADAVSRHVSMSLGGTMCDRWRMLPQVTIAAVEGAAVGGGGILALATDFRIMGQGSFFQFPEVRLGMTLGWGGLPLLSSLIGPTQAKRVLFTNERIGEQEALNIGLCEKISVAGGTVDAAMLFAQTIAECPPLALRMTKRAIDHKHRSNWAASFEADQFYLARLIAESSSQTG</sequence>
<dbReference type="SUPFAM" id="SSF52096">
    <property type="entry name" value="ClpP/crotonase"/>
    <property type="match status" value="1"/>
</dbReference>
<accession>A0A256FPW4</accession>
<dbReference type="PANTHER" id="PTHR11941:SF54">
    <property type="entry name" value="ENOYL-COA HYDRATASE, MITOCHONDRIAL"/>
    <property type="match status" value="1"/>
</dbReference>
<evidence type="ECO:0000256" key="1">
    <source>
        <dbReference type="ARBA" id="ARBA00005254"/>
    </source>
</evidence>
<dbReference type="AlphaFoldDB" id="A0A256FPW4"/>